<evidence type="ECO:0000313" key="3">
    <source>
        <dbReference type="EMBL" id="NDK55735.1"/>
    </source>
</evidence>
<name>A0A6B2GXZ9_9BACT</name>
<dbReference type="Gene3D" id="3.40.50.1820">
    <property type="entry name" value="alpha/beta hydrolase"/>
    <property type="match status" value="1"/>
</dbReference>
<dbReference type="GO" id="GO:0004252">
    <property type="term" value="F:serine-type endopeptidase activity"/>
    <property type="evidence" value="ECO:0007669"/>
    <property type="project" value="InterPro"/>
</dbReference>
<dbReference type="Proteomes" id="UP000478546">
    <property type="component" value="Unassembled WGS sequence"/>
</dbReference>
<organism evidence="3 4">
    <name type="scientific">Pontibacter fetidus</name>
    <dbReference type="NCBI Taxonomy" id="2700082"/>
    <lineage>
        <taxon>Bacteria</taxon>
        <taxon>Pseudomonadati</taxon>
        <taxon>Bacteroidota</taxon>
        <taxon>Cytophagia</taxon>
        <taxon>Cytophagales</taxon>
        <taxon>Hymenobacteraceae</taxon>
        <taxon>Pontibacter</taxon>
    </lineage>
</organism>
<reference evidence="3 4" key="1">
    <citation type="submission" date="2020-01" db="EMBL/GenBank/DDBJ databases">
        <authorList>
            <person name="Kim M.K."/>
        </authorList>
    </citation>
    <scope>NUCLEOTIDE SEQUENCE [LARGE SCALE GENOMIC DNA]</scope>
    <source>
        <strain evidence="3 4">BT213</strain>
    </source>
</reference>
<evidence type="ECO:0000256" key="1">
    <source>
        <dbReference type="ARBA" id="ARBA00022801"/>
    </source>
</evidence>
<dbReference type="GO" id="GO:0052689">
    <property type="term" value="F:carboxylic ester hydrolase activity"/>
    <property type="evidence" value="ECO:0007669"/>
    <property type="project" value="TreeGrafter"/>
</dbReference>
<protein>
    <submittedName>
        <fullName evidence="3">Alpha/beta fold hydrolase</fullName>
    </submittedName>
</protein>
<dbReference type="InterPro" id="IPR053145">
    <property type="entry name" value="AB_hydrolase_Est10"/>
</dbReference>
<dbReference type="SUPFAM" id="SSF53474">
    <property type="entry name" value="alpha/beta-Hydrolases"/>
    <property type="match status" value="1"/>
</dbReference>
<sequence>MRFCSISCIKVSGSVIIVLVSTLVLCIKSLGAAPDSSHTTFQKVPVSFKSGDNLLKGILISPRGAKTKVPAIVFCVGSSRSSTVANYASLLDSLFEQHLPLDSIALLYFDKRGVGESEGKWYNTDFEGRAADAKAAADYLASLPMIDKSRIAVAGHSQGGWITQVCLAKYPDTFVGGISLAGPTFDVKEQVRNDYASVLMCQEQMKEQAAREKALRMVKRDFFLASLLPVQENWKQLKVIRKFDPGQYLPFINKPILLMFGENDALVSPKYAIETLNKYFPQGTPSNFKVLTVAGANHSFKVADFCHKGPTKHLPYSKESKKQIAAWVRTVLLQS</sequence>
<dbReference type="InterPro" id="IPR029058">
    <property type="entry name" value="AB_hydrolase_fold"/>
</dbReference>
<accession>A0A6B2GXZ9</accession>
<keyword evidence="1 3" id="KW-0378">Hydrolase</keyword>
<dbReference type="PANTHER" id="PTHR43265">
    <property type="entry name" value="ESTERASE ESTD"/>
    <property type="match status" value="1"/>
</dbReference>
<keyword evidence="4" id="KW-1185">Reference proteome</keyword>
<dbReference type="Pfam" id="PF00326">
    <property type="entry name" value="Peptidase_S9"/>
    <property type="match status" value="1"/>
</dbReference>
<feature type="domain" description="Peptidase S9 prolyl oligopeptidase catalytic" evidence="2">
    <location>
        <begin position="107"/>
        <end position="302"/>
    </location>
</feature>
<dbReference type="EMBL" id="JAAEAA010000007">
    <property type="protein sequence ID" value="NDK55735.1"/>
    <property type="molecule type" value="Genomic_DNA"/>
</dbReference>
<dbReference type="PROSITE" id="PS00708">
    <property type="entry name" value="PRO_ENDOPEP_SER"/>
    <property type="match status" value="1"/>
</dbReference>
<dbReference type="GO" id="GO:0006508">
    <property type="term" value="P:proteolysis"/>
    <property type="evidence" value="ECO:0007669"/>
    <property type="project" value="InterPro"/>
</dbReference>
<dbReference type="PANTHER" id="PTHR43265:SF1">
    <property type="entry name" value="ESTERASE ESTD"/>
    <property type="match status" value="1"/>
</dbReference>
<dbReference type="InterPro" id="IPR001375">
    <property type="entry name" value="Peptidase_S9_cat"/>
</dbReference>
<dbReference type="AlphaFoldDB" id="A0A6B2GXZ9"/>
<proteinExistence type="predicted"/>
<dbReference type="RefSeq" id="WP_162345795.1">
    <property type="nucleotide sequence ID" value="NZ_JAAEAA010000007.1"/>
</dbReference>
<evidence type="ECO:0000313" key="4">
    <source>
        <dbReference type="Proteomes" id="UP000478546"/>
    </source>
</evidence>
<evidence type="ECO:0000259" key="2">
    <source>
        <dbReference type="Pfam" id="PF00326"/>
    </source>
</evidence>
<comment type="caution">
    <text evidence="3">The sequence shown here is derived from an EMBL/GenBank/DDBJ whole genome shotgun (WGS) entry which is preliminary data.</text>
</comment>
<dbReference type="InterPro" id="IPR002471">
    <property type="entry name" value="Pept_S9_AS"/>
</dbReference>
<gene>
    <name evidence="3" type="ORF">GWO68_07400</name>
</gene>